<proteinExistence type="predicted"/>
<dbReference type="InterPro" id="IPR038062">
    <property type="entry name" value="ScdA-like_N_sf"/>
</dbReference>
<accession>A0A0F9MNR0</accession>
<organism evidence="1">
    <name type="scientific">marine sediment metagenome</name>
    <dbReference type="NCBI Taxonomy" id="412755"/>
    <lineage>
        <taxon>unclassified sequences</taxon>
        <taxon>metagenomes</taxon>
        <taxon>ecological metagenomes</taxon>
    </lineage>
</organism>
<dbReference type="AlphaFoldDB" id="A0A0F9MNR0"/>
<name>A0A0F9MNR0_9ZZZZ</name>
<sequence length="101" mass="11530">MRYQSVLGNCNETTVRRMIQQCPETSAVFQKYHLEPSHHNCKTLQQAAEQAGIEGDVLCQQLFDVCMAQKPLEDMETDALLKLLSTEYDAVHLEQLPALHR</sequence>
<dbReference type="SUPFAM" id="SSF140683">
    <property type="entry name" value="SP0561-like"/>
    <property type="match status" value="1"/>
</dbReference>
<feature type="non-terminal residue" evidence="1">
    <location>
        <position position="101"/>
    </location>
</feature>
<evidence type="ECO:0000313" key="1">
    <source>
        <dbReference type="EMBL" id="KKM70787.1"/>
    </source>
</evidence>
<reference evidence="1" key="1">
    <citation type="journal article" date="2015" name="Nature">
        <title>Complex archaea that bridge the gap between prokaryotes and eukaryotes.</title>
        <authorList>
            <person name="Spang A."/>
            <person name="Saw J.H."/>
            <person name="Jorgensen S.L."/>
            <person name="Zaremba-Niedzwiedzka K."/>
            <person name="Martijn J."/>
            <person name="Lind A.E."/>
            <person name="van Eijk R."/>
            <person name="Schleper C."/>
            <person name="Guy L."/>
            <person name="Ettema T.J."/>
        </authorList>
    </citation>
    <scope>NUCLEOTIDE SEQUENCE</scope>
</reference>
<protein>
    <submittedName>
        <fullName evidence="1">Uncharacterized protein</fullName>
    </submittedName>
</protein>
<dbReference type="EMBL" id="LAZR01009751">
    <property type="protein sequence ID" value="KKM70787.1"/>
    <property type="molecule type" value="Genomic_DNA"/>
</dbReference>
<comment type="caution">
    <text evidence="1">The sequence shown here is derived from an EMBL/GenBank/DDBJ whole genome shotgun (WGS) entry which is preliminary data.</text>
</comment>
<gene>
    <name evidence="1" type="ORF">LCGC14_1437250</name>
</gene>